<keyword evidence="1" id="KW-1133">Transmembrane helix</keyword>
<dbReference type="RefSeq" id="WP_135850915.1">
    <property type="nucleotide sequence ID" value="NZ_RHPJ01000005.1"/>
</dbReference>
<keyword evidence="1" id="KW-0812">Transmembrane</keyword>
<keyword evidence="3" id="KW-1185">Reference proteome</keyword>
<organism evidence="2 3">
    <name type="scientific">Serinibacter arcticus</name>
    <dbReference type="NCBI Taxonomy" id="1655435"/>
    <lineage>
        <taxon>Bacteria</taxon>
        <taxon>Bacillati</taxon>
        <taxon>Actinomycetota</taxon>
        <taxon>Actinomycetes</taxon>
        <taxon>Micrococcales</taxon>
        <taxon>Beutenbergiaceae</taxon>
        <taxon>Serinibacter</taxon>
    </lineage>
</organism>
<accession>A0A4Z1E250</accession>
<comment type="caution">
    <text evidence="2">The sequence shown here is derived from an EMBL/GenBank/DDBJ whole genome shotgun (WGS) entry which is preliminary data.</text>
</comment>
<evidence type="ECO:0008006" key="4">
    <source>
        <dbReference type="Google" id="ProtNLM"/>
    </source>
</evidence>
<proteinExistence type="predicted"/>
<sequence>MNVWLEVIGWVGSGLVVWSLMQARVLRFRWMNLAGSAVAAGYNAWVGIWPFAVMNGVIAVIDVYWLLRLYREADDAETYQVVEVAPDDAYLHHVLGLHTKDMATFHPAFDLGAFSSRAQGPDSDPRSAFLVLRRDETVGTVILRDLGGGTASVELDWVSPRFRDFNPGRFVHRSSGIFEAKGFTRVVWDDPAAGARDYLGKVGFAPEPGGDGRERWVRLVV</sequence>
<evidence type="ECO:0000256" key="1">
    <source>
        <dbReference type="SAM" id="Phobius"/>
    </source>
</evidence>
<dbReference type="EMBL" id="RHPJ01000005">
    <property type="protein sequence ID" value="TGO03897.1"/>
    <property type="molecule type" value="Genomic_DNA"/>
</dbReference>
<dbReference type="Proteomes" id="UP000297318">
    <property type="component" value="Unassembled WGS sequence"/>
</dbReference>
<feature type="transmembrane region" description="Helical" evidence="1">
    <location>
        <begin position="7"/>
        <end position="26"/>
    </location>
</feature>
<feature type="transmembrane region" description="Helical" evidence="1">
    <location>
        <begin position="46"/>
        <end position="67"/>
    </location>
</feature>
<keyword evidence="1" id="KW-0472">Membrane</keyword>
<protein>
    <recommendedName>
        <fullName evidence="4">N-acetyltransferase domain-containing protein</fullName>
    </recommendedName>
</protein>
<evidence type="ECO:0000313" key="3">
    <source>
        <dbReference type="Proteomes" id="UP000297318"/>
    </source>
</evidence>
<dbReference type="OrthoDB" id="677174at2"/>
<name>A0A4Z1E250_9MICO</name>
<dbReference type="AlphaFoldDB" id="A0A4Z1E250"/>
<reference evidence="2 3" key="1">
    <citation type="submission" date="2018-11" db="EMBL/GenBank/DDBJ databases">
        <title>Complete genome sequencing of the Actinobacteria Serinibacter sp. K3-2.</title>
        <authorList>
            <person name="Rakitin A.L."/>
            <person name="Beletsky A.V."/>
            <person name="Mardanov A.V."/>
            <person name="Ravin N.V."/>
            <person name="Gromova A.S."/>
            <person name="Filippova S.N."/>
            <person name="Gal'Chenko V.F."/>
        </authorList>
    </citation>
    <scope>NUCLEOTIDE SEQUENCE [LARGE SCALE GENOMIC DNA]</scope>
    <source>
        <strain evidence="2 3">K3-2</strain>
    </source>
</reference>
<evidence type="ECO:0000313" key="2">
    <source>
        <dbReference type="EMBL" id="TGO03897.1"/>
    </source>
</evidence>
<gene>
    <name evidence="2" type="ORF">SERN_2909</name>
</gene>